<dbReference type="InterPro" id="IPR006570">
    <property type="entry name" value="SPK_dom"/>
</dbReference>
<name>A0A2G5TVB6_9PELO</name>
<accession>A0A2G5TVB6</accession>
<dbReference type="OrthoDB" id="5808641at2759"/>
<feature type="compositionally biased region" description="Basic and acidic residues" evidence="1">
    <location>
        <begin position="324"/>
        <end position="337"/>
    </location>
</feature>
<organism evidence="3 4">
    <name type="scientific">Caenorhabditis nigoni</name>
    <dbReference type="NCBI Taxonomy" id="1611254"/>
    <lineage>
        <taxon>Eukaryota</taxon>
        <taxon>Metazoa</taxon>
        <taxon>Ecdysozoa</taxon>
        <taxon>Nematoda</taxon>
        <taxon>Chromadorea</taxon>
        <taxon>Rhabditida</taxon>
        <taxon>Rhabditina</taxon>
        <taxon>Rhabditomorpha</taxon>
        <taxon>Rhabditoidea</taxon>
        <taxon>Rhabditidae</taxon>
        <taxon>Peloderinae</taxon>
        <taxon>Caenorhabditis</taxon>
    </lineage>
</organism>
<feature type="domain" description="SPK" evidence="2">
    <location>
        <begin position="12"/>
        <end position="120"/>
    </location>
</feature>
<dbReference type="SMART" id="SM00583">
    <property type="entry name" value="SPK"/>
    <property type="match status" value="2"/>
</dbReference>
<sequence length="555" mass="63121">MAINDVPVWYFENSDLILFIAKQSKNIVTPFRIRSLCADFKSIKKTSLSVLCLCRRIERFRHKLHELTNLDIITRMKMLFALSAPVDKHFLVELSKEAVVEVDERNRIVSFESKDLKLKGKHFSSLNRDKLNKDKQILHFLFEFSKTIDSPVSGSSFVRSYAKATSSTAGTYLRDRYVALTSQIHSCTAYDAASRAKMMFVSSTAVSEDFLKELRKDAIVEIDEENRITHYEANDGTKQFKGSHRRQWPKKSCATVKAKVPIVMRNIGHPVAAMCSKKTSLDVQTVVSSATVNITGGRKLAIQDAPSINSSSTMNDLVRRKIKTDVVEKDQHEDNTKSSKRRTPNADAEKEQKRPIKRCRKLTKSSEENVPETDTKHTPDLSSSVSYEHLRRAIFENVDEMPETQRTIATRHKIKKDKIEEVNALKVLSDVVNTLNSPRLAKVHKLILKRGRDQRNIVNHTSEVNMGLRTAFLALIKNAKPYKVSEKFVSLRKVLVLLCCNLINMNCPSLSGFQKEITTTIRDLRTVDKSISFKTLSMILKTVVLALSSREDEDE</sequence>
<dbReference type="AlphaFoldDB" id="A0A2G5TVB6"/>
<evidence type="ECO:0000259" key="2">
    <source>
        <dbReference type="SMART" id="SM00583"/>
    </source>
</evidence>
<evidence type="ECO:0000313" key="4">
    <source>
        <dbReference type="Proteomes" id="UP000230233"/>
    </source>
</evidence>
<protein>
    <recommendedName>
        <fullName evidence="2">SPK domain-containing protein</fullName>
    </recommendedName>
</protein>
<dbReference type="EMBL" id="PDUG01000004">
    <property type="protein sequence ID" value="PIC31194.1"/>
    <property type="molecule type" value="Genomic_DNA"/>
</dbReference>
<dbReference type="Pfam" id="PF04435">
    <property type="entry name" value="SPK"/>
    <property type="match status" value="2"/>
</dbReference>
<evidence type="ECO:0000256" key="1">
    <source>
        <dbReference type="SAM" id="MobiDB-lite"/>
    </source>
</evidence>
<reference evidence="4" key="1">
    <citation type="submission" date="2017-10" db="EMBL/GenBank/DDBJ databases">
        <title>Rapid genome shrinkage in a self-fertile nematode reveals novel sperm competition proteins.</title>
        <authorList>
            <person name="Yin D."/>
            <person name="Schwarz E.M."/>
            <person name="Thomas C.G."/>
            <person name="Felde R.L."/>
            <person name="Korf I.F."/>
            <person name="Cutter A.D."/>
            <person name="Schartner C.M."/>
            <person name="Ralston E.J."/>
            <person name="Meyer B.J."/>
            <person name="Haag E.S."/>
        </authorList>
    </citation>
    <scope>NUCLEOTIDE SEQUENCE [LARGE SCALE GENOMIC DNA]</scope>
    <source>
        <strain evidence="4">JU1422</strain>
    </source>
</reference>
<feature type="region of interest" description="Disordered" evidence="1">
    <location>
        <begin position="324"/>
        <end position="383"/>
    </location>
</feature>
<dbReference type="PANTHER" id="PTHR23362:SF8">
    <property type="entry name" value="SPK DOMAIN-CONTAINING PROTEIN"/>
    <property type="match status" value="1"/>
</dbReference>
<comment type="caution">
    <text evidence="3">The sequence shown here is derived from an EMBL/GenBank/DDBJ whole genome shotgun (WGS) entry which is preliminary data.</text>
</comment>
<keyword evidence="4" id="KW-1185">Reference proteome</keyword>
<dbReference type="InterPro" id="IPR053315">
    <property type="entry name" value="Peptidase_C14A"/>
</dbReference>
<dbReference type="Proteomes" id="UP000230233">
    <property type="component" value="Chromosome IV"/>
</dbReference>
<evidence type="ECO:0000313" key="3">
    <source>
        <dbReference type="EMBL" id="PIC31194.1"/>
    </source>
</evidence>
<gene>
    <name evidence="3" type="primary">Cnig_chr_IV.g11968</name>
    <name evidence="3" type="ORF">B9Z55_011968</name>
</gene>
<feature type="domain" description="SPK" evidence="2">
    <location>
        <begin position="133"/>
        <end position="242"/>
    </location>
</feature>
<dbReference type="PANTHER" id="PTHR23362">
    <property type="entry name" value="L-PLASTIN-RELATED"/>
    <property type="match status" value="1"/>
</dbReference>
<proteinExistence type="predicted"/>